<evidence type="ECO:0000313" key="4">
    <source>
        <dbReference type="Proteomes" id="UP000321062"/>
    </source>
</evidence>
<dbReference type="GO" id="GO:0004888">
    <property type="term" value="F:transmembrane signaling receptor activity"/>
    <property type="evidence" value="ECO:0007669"/>
    <property type="project" value="InterPro"/>
</dbReference>
<dbReference type="GO" id="GO:0006935">
    <property type="term" value="P:chemotaxis"/>
    <property type="evidence" value="ECO:0007669"/>
    <property type="project" value="UniProtKB-KW"/>
</dbReference>
<dbReference type="Proteomes" id="UP000321062">
    <property type="component" value="Chromosome"/>
</dbReference>
<dbReference type="Pfam" id="PF11563">
    <property type="entry name" value="Protoglobin"/>
    <property type="match status" value="1"/>
</dbReference>
<dbReference type="SUPFAM" id="SSF58104">
    <property type="entry name" value="Methyl-accepting chemotaxis protein (MCP) signaling domain"/>
    <property type="match status" value="1"/>
</dbReference>
<dbReference type="SUPFAM" id="SSF46458">
    <property type="entry name" value="Globin-like"/>
    <property type="match status" value="1"/>
</dbReference>
<name>A0A5B9DS17_9HYPH</name>
<sequence>MTASETITSPAALAERLQFIGLDEAALGRIRAIEPLLQEHLPHALVGFYQKIATVSDVAHHFSGPAQLEHARQRQGRHWSAIARGALDADYFASANVVGNVHARIGLAPRWYIGGYGLIIETLLGGVVRGFSKRRAGWAPGWARKAEAEQEALAASLSALVKAVLIDIDIAVSTYFDRISAQTAELNQEIGRVVSAAEMGDFSGRVSISDAGGEIARLAGSVNNLMAGVESGISATTAVLASMARADLTQRMGGDYKGAFATLQADVNAVGDRLSSIVGELRATSSAVRTATSEILVGTNDLSRRTSRQASTIEEASAAIEQVAGTVAENARRAEEAGVKAELASRRAEAGNEVMRSATAAMEKITQSSAQIATIVETMEGIAFQTNLLALNASVEAARAGEAGSGFAVVAVEVRRLAQSAAEAAAEIGGLIERSGRDVEAGARLVADATQTLSSMLETIKANSEAMIEIARASRDQASAISEVSAAVRQLDEITQHNAALVEQTNAAIEQTEAQAGDLDRIVEGFTIGRAAVRL</sequence>
<dbReference type="InterPro" id="IPR004090">
    <property type="entry name" value="Chemotax_Me-accpt_rcpt"/>
</dbReference>
<reference evidence="3 4" key="1">
    <citation type="journal article" date="2015" name="Int. J. Syst. Evol. Microbiol.">
        <title>Youhaiella tibetensis gen. nov., sp. nov., isolated from subsurface sediment.</title>
        <authorList>
            <person name="Wang Y.X."/>
            <person name="Huang F.Q."/>
            <person name="Nogi Y."/>
            <person name="Pang S.J."/>
            <person name="Wang P.K."/>
            <person name="Lv J."/>
        </authorList>
    </citation>
    <scope>NUCLEOTIDE SEQUENCE [LARGE SCALE GENOMIC DNA]</scope>
    <source>
        <strain evidence="4">fig4</strain>
    </source>
</reference>
<proteinExistence type="inferred from homology"/>
<protein>
    <submittedName>
        <fullName evidence="3">Uncharacterized protein</fullName>
    </submittedName>
</protein>
<dbReference type="PROSITE" id="PS50885">
    <property type="entry name" value="HAMP"/>
    <property type="match status" value="1"/>
</dbReference>
<dbReference type="SMART" id="SM00283">
    <property type="entry name" value="MA"/>
    <property type="match status" value="1"/>
</dbReference>
<dbReference type="PANTHER" id="PTHR43531">
    <property type="entry name" value="PROTEIN ICFG"/>
    <property type="match status" value="1"/>
</dbReference>
<gene>
    <name evidence="3" type="ORF">FNA67_19655</name>
</gene>
<dbReference type="RefSeq" id="WP_147657784.1">
    <property type="nucleotide sequence ID" value="NZ_BMFM01000001.1"/>
</dbReference>
<dbReference type="InterPro" id="IPR044398">
    <property type="entry name" value="Globin-sensor_dom"/>
</dbReference>
<dbReference type="GO" id="GO:0016020">
    <property type="term" value="C:membrane"/>
    <property type="evidence" value="ECO:0007669"/>
    <property type="project" value="InterPro"/>
</dbReference>
<dbReference type="KEGG" id="yti:FNA67_19655"/>
<dbReference type="InterPro" id="IPR004089">
    <property type="entry name" value="MCPsignal_dom"/>
</dbReference>
<dbReference type="InterPro" id="IPR051310">
    <property type="entry name" value="MCP_chemotaxis"/>
</dbReference>
<dbReference type="InterPro" id="IPR003660">
    <property type="entry name" value="HAMP_dom"/>
</dbReference>
<dbReference type="PRINTS" id="PR00260">
    <property type="entry name" value="CHEMTRNSDUCR"/>
</dbReference>
<dbReference type="AlphaFoldDB" id="A0A5B9DS17"/>
<dbReference type="InterPro" id="IPR009050">
    <property type="entry name" value="Globin-like_sf"/>
</dbReference>
<dbReference type="InterPro" id="IPR012292">
    <property type="entry name" value="Globin/Proto"/>
</dbReference>
<dbReference type="OrthoDB" id="9814362at2"/>
<evidence type="ECO:0000313" key="3">
    <source>
        <dbReference type="EMBL" id="QEE22240.1"/>
    </source>
</evidence>
<evidence type="ECO:0000256" key="1">
    <source>
        <dbReference type="ARBA" id="ARBA00022500"/>
    </source>
</evidence>
<keyword evidence="4" id="KW-1185">Reference proteome</keyword>
<dbReference type="GO" id="GO:0007165">
    <property type="term" value="P:signal transduction"/>
    <property type="evidence" value="ECO:0007669"/>
    <property type="project" value="InterPro"/>
</dbReference>
<organism evidence="3 4">
    <name type="scientific">Paradevosia tibetensis</name>
    <dbReference type="NCBI Taxonomy" id="1447062"/>
    <lineage>
        <taxon>Bacteria</taxon>
        <taxon>Pseudomonadati</taxon>
        <taxon>Pseudomonadota</taxon>
        <taxon>Alphaproteobacteria</taxon>
        <taxon>Hyphomicrobiales</taxon>
        <taxon>Devosiaceae</taxon>
        <taxon>Paradevosia</taxon>
    </lineage>
</organism>
<dbReference type="Gene3D" id="1.10.490.10">
    <property type="entry name" value="Globins"/>
    <property type="match status" value="1"/>
</dbReference>
<dbReference type="EMBL" id="CP041690">
    <property type="protein sequence ID" value="QEE22240.1"/>
    <property type="molecule type" value="Genomic_DNA"/>
</dbReference>
<dbReference type="Pfam" id="PF00015">
    <property type="entry name" value="MCPsignal"/>
    <property type="match status" value="1"/>
</dbReference>
<keyword evidence="1" id="KW-0145">Chemotaxis</keyword>
<dbReference type="PROSITE" id="PS50111">
    <property type="entry name" value="CHEMOTAXIS_TRANSDUC_2"/>
    <property type="match status" value="1"/>
</dbReference>
<evidence type="ECO:0000256" key="2">
    <source>
        <dbReference type="ARBA" id="ARBA00029447"/>
    </source>
</evidence>
<dbReference type="GO" id="GO:0020037">
    <property type="term" value="F:heme binding"/>
    <property type="evidence" value="ECO:0007669"/>
    <property type="project" value="InterPro"/>
</dbReference>
<dbReference type="Gene3D" id="1.10.287.950">
    <property type="entry name" value="Methyl-accepting chemotaxis protein"/>
    <property type="match status" value="1"/>
</dbReference>
<dbReference type="PANTHER" id="PTHR43531:SF11">
    <property type="entry name" value="METHYL-ACCEPTING CHEMOTAXIS PROTEIN 3"/>
    <property type="match status" value="1"/>
</dbReference>
<dbReference type="GO" id="GO:0019825">
    <property type="term" value="F:oxygen binding"/>
    <property type="evidence" value="ECO:0007669"/>
    <property type="project" value="InterPro"/>
</dbReference>
<dbReference type="InterPro" id="IPR039379">
    <property type="entry name" value="Protoglobin_sensor_dom"/>
</dbReference>
<dbReference type="Pfam" id="PF18947">
    <property type="entry name" value="HAMP_2"/>
    <property type="match status" value="1"/>
</dbReference>
<accession>A0A5B9DS17</accession>
<dbReference type="CDD" id="cd01068">
    <property type="entry name" value="globin_sensor"/>
    <property type="match status" value="1"/>
</dbReference>
<comment type="similarity">
    <text evidence="2">Belongs to the methyl-accepting chemotaxis (MCP) protein family.</text>
</comment>